<evidence type="ECO:0000313" key="2">
    <source>
        <dbReference type="RefSeq" id="XP_016942404.3"/>
    </source>
</evidence>
<accession>A0AB39ZSU9</accession>
<reference evidence="2" key="1">
    <citation type="submission" date="2025-04" db="UniProtKB">
        <authorList>
            <consortium name="RefSeq"/>
        </authorList>
    </citation>
    <scope>IDENTIFICATION</scope>
    <source>
        <strain evidence="2">WT10</strain>
        <tissue evidence="2">Whole body</tissue>
    </source>
</reference>
<sequence>MTSPFKSLLNNPRPFFVVIDDFHFKKISAWRFESWKAMVVAIATLEGQFMRFVHIQMMSPETSKLGKVEIKDGVREVFYFAKKNGLQHHLVGALCDGNLANQEATQWLLQNDYACEANPFFAQQIDYMVEGSSKIGRTFT</sequence>
<dbReference type="AlphaFoldDB" id="A0AB39ZSU9"/>
<dbReference type="RefSeq" id="XP_016942404.3">
    <property type="nucleotide sequence ID" value="XM_017086915.3"/>
</dbReference>
<keyword evidence="1" id="KW-1185">Reference proteome</keyword>
<protein>
    <submittedName>
        <fullName evidence="2">Uncharacterized protein LOC108019163</fullName>
    </submittedName>
</protein>
<proteinExistence type="predicted"/>
<dbReference type="Proteomes" id="UP001652628">
    <property type="component" value="Chromosome 2L"/>
</dbReference>
<evidence type="ECO:0000313" key="3">
    <source>
        <dbReference type="RefSeq" id="XP_070855629.1"/>
    </source>
</evidence>
<dbReference type="GeneID" id="108019163"/>
<organism evidence="1 2">
    <name type="scientific">Drosophila suzukii</name>
    <name type="common">Spotted-wing drosophila fruit fly</name>
    <dbReference type="NCBI Taxonomy" id="28584"/>
    <lineage>
        <taxon>Eukaryota</taxon>
        <taxon>Metazoa</taxon>
        <taxon>Ecdysozoa</taxon>
        <taxon>Arthropoda</taxon>
        <taxon>Hexapoda</taxon>
        <taxon>Insecta</taxon>
        <taxon>Pterygota</taxon>
        <taxon>Neoptera</taxon>
        <taxon>Endopterygota</taxon>
        <taxon>Diptera</taxon>
        <taxon>Brachycera</taxon>
        <taxon>Muscomorpha</taxon>
        <taxon>Ephydroidea</taxon>
        <taxon>Drosophilidae</taxon>
        <taxon>Drosophila</taxon>
        <taxon>Sophophora</taxon>
    </lineage>
</organism>
<evidence type="ECO:0000313" key="1">
    <source>
        <dbReference type="Proteomes" id="UP001652628"/>
    </source>
</evidence>
<dbReference type="RefSeq" id="XP_070855629.1">
    <property type="nucleotide sequence ID" value="XM_070999528.1"/>
</dbReference>
<name>A0AB39ZSU9_DROSZ</name>
<gene>
    <name evidence="2" type="primary">LOC108019163</name>
    <name evidence="3" type="synonym">LOC139355168</name>
</gene>